<organism evidence="4 5">
    <name type="scientific">Tetracentron sinense</name>
    <name type="common">Spur-leaf</name>
    <dbReference type="NCBI Taxonomy" id="13715"/>
    <lineage>
        <taxon>Eukaryota</taxon>
        <taxon>Viridiplantae</taxon>
        <taxon>Streptophyta</taxon>
        <taxon>Embryophyta</taxon>
        <taxon>Tracheophyta</taxon>
        <taxon>Spermatophyta</taxon>
        <taxon>Magnoliopsida</taxon>
        <taxon>Trochodendrales</taxon>
        <taxon>Trochodendraceae</taxon>
        <taxon>Tetracentron</taxon>
    </lineage>
</organism>
<feature type="repeat" description="PPR" evidence="3">
    <location>
        <begin position="337"/>
        <end position="371"/>
    </location>
</feature>
<feature type="repeat" description="PPR" evidence="3">
    <location>
        <begin position="547"/>
        <end position="581"/>
    </location>
</feature>
<name>A0A834YFK1_TETSI</name>
<evidence type="ECO:0000256" key="3">
    <source>
        <dbReference type="PROSITE-ProRule" id="PRU00708"/>
    </source>
</evidence>
<dbReference type="PROSITE" id="PS51375">
    <property type="entry name" value="PPR"/>
    <property type="match status" value="13"/>
</dbReference>
<dbReference type="PANTHER" id="PTHR47447">
    <property type="entry name" value="OS03G0856100 PROTEIN"/>
    <property type="match status" value="1"/>
</dbReference>
<dbReference type="AlphaFoldDB" id="A0A834YFK1"/>
<dbReference type="Gene3D" id="1.25.40.10">
    <property type="entry name" value="Tetratricopeptide repeat domain"/>
    <property type="match status" value="6"/>
</dbReference>
<feature type="repeat" description="PPR" evidence="3">
    <location>
        <begin position="582"/>
        <end position="616"/>
    </location>
</feature>
<evidence type="ECO:0000313" key="4">
    <source>
        <dbReference type="EMBL" id="KAF8378534.1"/>
    </source>
</evidence>
<comment type="similarity">
    <text evidence="1">Belongs to the PPR family. P subfamily.</text>
</comment>
<protein>
    <recommendedName>
        <fullName evidence="6">Pentatricopeptide repeat-containing protein</fullName>
    </recommendedName>
</protein>
<sequence>MIDWDDGGTTTGGVDEHVDLVSMGLVAVAGSKGAALGALSSEAGGKSCVCGCQRDDAIGGDEPVAAEDEPIDSSIFSNPRDIVREILRGLESFGVKKFVSSYHFQTLILSLSPSQVDQILYFLRGKDSESAVVFFNLMRNEYGFRHSRVSQFVICHIMARKRRLKELRQVLRQMLEEEGSVSAHSLCELLWTTFRGWDSNSLVWDMLANVYSRSEMIHDALVVLDKMKSLNFRASISTYDSLIYNLRHTDMIWGIYHDIIVSGIPQSKYTNTILIDGLCRQLRLQDAVKFFQETKGNDFRPCVVSLNILMSGFCKKGFVDVAKSFLCMMLKHGLLPDRYSYNTLIHGLCVAGCMEEALEFSDDMERHGVEPDVVTYNILVYGFRLLGLMSEALKVIHKMLLKGLSLDLVTYTILICGHCQRGNIEEGLKLREEMLSQGFQLSVVTYSVLLSSFCKSGRVDEAMALLYEMEAIGLGPDLIIYSIIIHGFCKQGEVQRAIKVCRDMSSRRIIPNSFTHSAILLGLCKKGMISEARAYFDTLTKSNMAVDIILYNIMIDGYVKHGNISEAVQLYEQIIKDKITPSIVTYNSLIHGFCKNKKLAEARQILDTLAVHGLVPNAVTYTTLMDACCEEGDIDGMLELLHEMELKAVAPTVVTYSIVIKGLCKQRRLRESIQLLYNMYAEGLTPDPITYNTLIQAENLCMEEQVKKFEETVRTYLLGNIKSTDELWVVGSALQCAAHKWLVGSQGQGLAAIAVVGCTNVVINPSSMENHRQGVVLGLDVTSASKTGGNMSSVIDRSGIQPEVCWELKQVEGGGRSVAGLEVQSPPRYSGRSLVDLGLWQIQLEPGVLRGDRCEQVEAEDDSG</sequence>
<feature type="repeat" description="PPR" evidence="3">
    <location>
        <begin position="442"/>
        <end position="476"/>
    </location>
</feature>
<dbReference type="OrthoDB" id="185373at2759"/>
<keyword evidence="2" id="KW-0677">Repeat</keyword>
<feature type="repeat" description="PPR" evidence="3">
    <location>
        <begin position="407"/>
        <end position="441"/>
    </location>
</feature>
<dbReference type="InterPro" id="IPR011990">
    <property type="entry name" value="TPR-like_helical_dom_sf"/>
</dbReference>
<dbReference type="OMA" id="MAFHIHD"/>
<accession>A0A834YFK1</accession>
<dbReference type="Pfam" id="PF01535">
    <property type="entry name" value="PPR"/>
    <property type="match status" value="3"/>
</dbReference>
<gene>
    <name evidence="4" type="ORF">HHK36_029877</name>
</gene>
<evidence type="ECO:0000256" key="1">
    <source>
        <dbReference type="ARBA" id="ARBA00007626"/>
    </source>
</evidence>
<dbReference type="InterPro" id="IPR002885">
    <property type="entry name" value="PPR_rpt"/>
</dbReference>
<feature type="repeat" description="PPR" evidence="3">
    <location>
        <begin position="617"/>
        <end position="651"/>
    </location>
</feature>
<dbReference type="NCBIfam" id="TIGR00756">
    <property type="entry name" value="PPR"/>
    <property type="match status" value="10"/>
</dbReference>
<evidence type="ECO:0000256" key="2">
    <source>
        <dbReference type="ARBA" id="ARBA00022737"/>
    </source>
</evidence>
<evidence type="ECO:0000313" key="5">
    <source>
        <dbReference type="Proteomes" id="UP000655225"/>
    </source>
</evidence>
<feature type="repeat" description="PPR" evidence="3">
    <location>
        <begin position="200"/>
        <end position="234"/>
    </location>
</feature>
<dbReference type="Proteomes" id="UP000655225">
    <property type="component" value="Unassembled WGS sequence"/>
</dbReference>
<comment type="caution">
    <text evidence="4">The sequence shown here is derived from an EMBL/GenBank/DDBJ whole genome shotgun (WGS) entry which is preliminary data.</text>
</comment>
<feature type="repeat" description="PPR" evidence="3">
    <location>
        <begin position="652"/>
        <end position="686"/>
    </location>
</feature>
<dbReference type="SUPFAM" id="SSF81901">
    <property type="entry name" value="HCP-like"/>
    <property type="match status" value="1"/>
</dbReference>
<dbReference type="EMBL" id="JABCRI010000023">
    <property type="protein sequence ID" value="KAF8378534.1"/>
    <property type="molecule type" value="Genomic_DNA"/>
</dbReference>
<dbReference type="Pfam" id="PF13041">
    <property type="entry name" value="PPR_2"/>
    <property type="match status" value="5"/>
</dbReference>
<evidence type="ECO:0008006" key="6">
    <source>
        <dbReference type="Google" id="ProtNLM"/>
    </source>
</evidence>
<keyword evidence="5" id="KW-1185">Reference proteome</keyword>
<feature type="repeat" description="PPR" evidence="3">
    <location>
        <begin position="302"/>
        <end position="336"/>
    </location>
</feature>
<feature type="repeat" description="PPR" evidence="3">
    <location>
        <begin position="372"/>
        <end position="406"/>
    </location>
</feature>
<feature type="repeat" description="PPR" evidence="3">
    <location>
        <begin position="267"/>
        <end position="301"/>
    </location>
</feature>
<feature type="repeat" description="PPR" evidence="3">
    <location>
        <begin position="512"/>
        <end position="546"/>
    </location>
</feature>
<proteinExistence type="inferred from homology"/>
<dbReference type="PANTHER" id="PTHR47447:SF22">
    <property type="entry name" value="TETRATRICOPEPTIDE-LIKE HELICAL DOMAIN SUPERFAMILY"/>
    <property type="match status" value="1"/>
</dbReference>
<reference evidence="4 5" key="1">
    <citation type="submission" date="2020-04" db="EMBL/GenBank/DDBJ databases">
        <title>Plant Genome Project.</title>
        <authorList>
            <person name="Zhang R.-G."/>
        </authorList>
    </citation>
    <scope>NUCLEOTIDE SEQUENCE [LARGE SCALE GENOMIC DNA]</scope>
    <source>
        <strain evidence="4">YNK0</strain>
        <tissue evidence="4">Leaf</tissue>
    </source>
</reference>
<feature type="repeat" description="PPR" evidence="3">
    <location>
        <begin position="477"/>
        <end position="511"/>
    </location>
</feature>